<dbReference type="EMBL" id="MAVT02001122">
    <property type="protein sequence ID" value="POS71966.1"/>
    <property type="molecule type" value="Genomic_DNA"/>
</dbReference>
<evidence type="ECO:0000313" key="3">
    <source>
        <dbReference type="Proteomes" id="UP000094444"/>
    </source>
</evidence>
<sequence>MGTTWGINSGLNHDDLQDAGGELPDARAFDEHGHEIGHVFDGGTAKIRQSPHGTPNCMWIDQDGNQPATGFQVNWLDMKPLEQDNRVGKKAYDMCHSPSFEIYQHWDPAHIIIHKGDASEAAEIQRSEPKASRKRTKNRRSVTEAKVAFESKYSNMLVIDDLPSHTASSLCQSATSAGPNFVNPEHGYFCDMKTKTIHPVCSGAHSPRQNSTLCFDMEQTELGKHA</sequence>
<feature type="compositionally biased region" description="Basic and acidic residues" evidence="1">
    <location>
        <begin position="120"/>
        <end position="131"/>
    </location>
</feature>
<organism evidence="2 3">
    <name type="scientific">Diaporthe helianthi</name>
    <dbReference type="NCBI Taxonomy" id="158607"/>
    <lineage>
        <taxon>Eukaryota</taxon>
        <taxon>Fungi</taxon>
        <taxon>Dikarya</taxon>
        <taxon>Ascomycota</taxon>
        <taxon>Pezizomycotina</taxon>
        <taxon>Sordariomycetes</taxon>
        <taxon>Sordariomycetidae</taxon>
        <taxon>Diaporthales</taxon>
        <taxon>Diaporthaceae</taxon>
        <taxon>Diaporthe</taxon>
    </lineage>
</organism>
<feature type="compositionally biased region" description="Polar residues" evidence="1">
    <location>
        <begin position="1"/>
        <end position="11"/>
    </location>
</feature>
<dbReference type="Proteomes" id="UP000094444">
    <property type="component" value="Unassembled WGS sequence"/>
</dbReference>
<accession>A0A2P5HNY2</accession>
<dbReference type="OrthoDB" id="5365129at2759"/>
<feature type="region of interest" description="Disordered" evidence="1">
    <location>
        <begin position="120"/>
        <end position="139"/>
    </location>
</feature>
<proteinExistence type="predicted"/>
<evidence type="ECO:0000256" key="1">
    <source>
        <dbReference type="SAM" id="MobiDB-lite"/>
    </source>
</evidence>
<reference evidence="2" key="1">
    <citation type="submission" date="2017-09" db="EMBL/GenBank/DDBJ databases">
        <title>Polyketide synthases of a Diaporthe helianthi virulent isolate.</title>
        <authorList>
            <person name="Baroncelli R."/>
        </authorList>
    </citation>
    <scope>NUCLEOTIDE SEQUENCE [LARGE SCALE GENOMIC DNA]</scope>
    <source>
        <strain evidence="2">7/96</strain>
    </source>
</reference>
<dbReference type="AlphaFoldDB" id="A0A2P5HNY2"/>
<gene>
    <name evidence="2" type="ORF">DHEL01_v209640</name>
</gene>
<dbReference type="STRING" id="158607.A0A2P5HNY2"/>
<dbReference type="InParanoid" id="A0A2P5HNY2"/>
<name>A0A2P5HNY2_DIAHE</name>
<keyword evidence="3" id="KW-1185">Reference proteome</keyword>
<protein>
    <submittedName>
        <fullName evidence="2">Uncharacterized protein</fullName>
    </submittedName>
</protein>
<evidence type="ECO:0000313" key="2">
    <source>
        <dbReference type="EMBL" id="POS71966.1"/>
    </source>
</evidence>
<comment type="caution">
    <text evidence="2">The sequence shown here is derived from an EMBL/GenBank/DDBJ whole genome shotgun (WGS) entry which is preliminary data.</text>
</comment>
<feature type="region of interest" description="Disordered" evidence="1">
    <location>
        <begin position="1"/>
        <end position="22"/>
    </location>
</feature>